<keyword evidence="3" id="KW-1185">Reference proteome</keyword>
<dbReference type="EMBL" id="KN612761">
    <property type="protein sequence ID" value="KHJ75421.1"/>
    <property type="molecule type" value="Genomic_DNA"/>
</dbReference>
<evidence type="ECO:0000313" key="3">
    <source>
        <dbReference type="Proteomes" id="UP000053660"/>
    </source>
</evidence>
<keyword evidence="1" id="KW-0732">Signal</keyword>
<sequence length="76" mass="9217">MPRFWYILCFLAIASLSISSQSQDVEKRRIGMRLPNMLHYRQPTKVDKRRIGMRLPNIIYLRSEPEKKNIWEYDAF</sequence>
<reference evidence="2 3" key="1">
    <citation type="submission" date="2014-03" db="EMBL/GenBank/DDBJ databases">
        <title>Draft genome of the hookworm Oesophagostomum dentatum.</title>
        <authorList>
            <person name="Mitreva M."/>
        </authorList>
    </citation>
    <scope>NUCLEOTIDE SEQUENCE [LARGE SCALE GENOMIC DNA]</scope>
    <source>
        <strain evidence="2 3">OD-Hann</strain>
    </source>
</reference>
<name>A0A0B1RUV5_OESDE</name>
<feature type="chain" id="PRO_5002082139" evidence="1">
    <location>
        <begin position="23"/>
        <end position="76"/>
    </location>
</feature>
<evidence type="ECO:0000313" key="2">
    <source>
        <dbReference type="EMBL" id="KHJ75421.1"/>
    </source>
</evidence>
<evidence type="ECO:0000256" key="1">
    <source>
        <dbReference type="SAM" id="SignalP"/>
    </source>
</evidence>
<accession>A0A0B1RUV5</accession>
<proteinExistence type="predicted"/>
<gene>
    <name evidence="2" type="ORF">OESDEN_24963</name>
</gene>
<organism evidence="2 3">
    <name type="scientific">Oesophagostomum dentatum</name>
    <name type="common">Nodular worm</name>
    <dbReference type="NCBI Taxonomy" id="61180"/>
    <lineage>
        <taxon>Eukaryota</taxon>
        <taxon>Metazoa</taxon>
        <taxon>Ecdysozoa</taxon>
        <taxon>Nematoda</taxon>
        <taxon>Chromadorea</taxon>
        <taxon>Rhabditida</taxon>
        <taxon>Rhabditina</taxon>
        <taxon>Rhabditomorpha</taxon>
        <taxon>Strongyloidea</taxon>
        <taxon>Strongylidae</taxon>
        <taxon>Oesophagostomum</taxon>
    </lineage>
</organism>
<dbReference type="Proteomes" id="UP000053660">
    <property type="component" value="Unassembled WGS sequence"/>
</dbReference>
<dbReference type="OrthoDB" id="5804495at2759"/>
<feature type="signal peptide" evidence="1">
    <location>
        <begin position="1"/>
        <end position="22"/>
    </location>
</feature>
<dbReference type="AlphaFoldDB" id="A0A0B1RUV5"/>
<protein>
    <submittedName>
        <fullName evidence="2">Uncharacterized protein</fullName>
    </submittedName>
</protein>